<dbReference type="Proteomes" id="UP000462931">
    <property type="component" value="Unassembled WGS sequence"/>
</dbReference>
<name>A0A7K0FR88_9SPHI</name>
<sequence>MFTKFRIFFIAFILCTTQTWAQKNSIPYWNKNTQLLPWRFVPSITNITYEDLDKDGDPDILRALLNGEIPIMWIDDNDNMKYGDKEGDTIDDCLLIDKNKDGKFAGPYDFSLDWADEDKNGKADIQLIVSNAGTKVRNYFDWGADFMYVLDDDQDNIMHYVDWNKIAMQAWEHNGHANFFYDYSGNSTFLKMHGSSFRIDDLRYNWENPFIFYDEDGDKLTEMAIRLVDTPHFRDTSATKNTKNGFDKVPQDIDIIFTKNIDYAAITWDLDNDNGPGNEFDFDMSMLFKGKGYSYQDQGHHFKSLKGLPEANKFFDDNRWRSIDTLFYPDRDTAYAMTFKQGDWQECRIVFDEDDDCNRWERVEFYDPKDIFTIGVEKGGLDHNKQADALGDRGEFDMDNSGKGQLYIGAFDGRIHLYGAEWGAWRIDQTAYSFQGFGGQYDRWGRDRLQRPQDKFATVKYTDTDNNGFIDQLEYDLDGDKVFEDKISLLVLGIDDKQALINTAETSYQNFKAVFNTVAENMWSKAQKAVEKAKKFNINTFHYAFYLQPHSLHEKYDFGYWLNFYLYQDMRYEAKVKNDKKLIHSIDKAYYSGNWDLLN</sequence>
<protein>
    <recommendedName>
        <fullName evidence="4">VCBS repeat-containing protein</fullName>
    </recommendedName>
</protein>
<keyword evidence="1" id="KW-0732">Signal</keyword>
<proteinExistence type="predicted"/>
<evidence type="ECO:0000256" key="1">
    <source>
        <dbReference type="SAM" id="SignalP"/>
    </source>
</evidence>
<accession>A0A7K0FR88</accession>
<reference evidence="2 3" key="1">
    <citation type="submission" date="2019-11" db="EMBL/GenBank/DDBJ databases">
        <authorList>
            <person name="Cheng Q."/>
            <person name="Yang Z."/>
        </authorList>
    </citation>
    <scope>NUCLEOTIDE SEQUENCE [LARGE SCALE GENOMIC DNA]</scope>
    <source>
        <strain evidence="2 3">HX-22-1</strain>
    </source>
</reference>
<organism evidence="2 3">
    <name type="scientific">Pedobacter puniceum</name>
    <dbReference type="NCBI Taxonomy" id="2666136"/>
    <lineage>
        <taxon>Bacteria</taxon>
        <taxon>Pseudomonadati</taxon>
        <taxon>Bacteroidota</taxon>
        <taxon>Sphingobacteriia</taxon>
        <taxon>Sphingobacteriales</taxon>
        <taxon>Sphingobacteriaceae</taxon>
        <taxon>Pedobacter</taxon>
    </lineage>
</organism>
<gene>
    <name evidence="2" type="ORF">GJJ64_15080</name>
</gene>
<dbReference type="AlphaFoldDB" id="A0A7K0FR88"/>
<evidence type="ECO:0000313" key="2">
    <source>
        <dbReference type="EMBL" id="MRX48516.1"/>
    </source>
</evidence>
<evidence type="ECO:0000313" key="3">
    <source>
        <dbReference type="Proteomes" id="UP000462931"/>
    </source>
</evidence>
<feature type="chain" id="PRO_5029514480" description="VCBS repeat-containing protein" evidence="1">
    <location>
        <begin position="22"/>
        <end position="599"/>
    </location>
</feature>
<dbReference type="RefSeq" id="WP_154288584.1">
    <property type="nucleotide sequence ID" value="NZ_WKJI01000004.1"/>
</dbReference>
<feature type="signal peptide" evidence="1">
    <location>
        <begin position="1"/>
        <end position="21"/>
    </location>
</feature>
<comment type="caution">
    <text evidence="2">The sequence shown here is derived from an EMBL/GenBank/DDBJ whole genome shotgun (WGS) entry which is preliminary data.</text>
</comment>
<evidence type="ECO:0008006" key="4">
    <source>
        <dbReference type="Google" id="ProtNLM"/>
    </source>
</evidence>
<keyword evidence="3" id="KW-1185">Reference proteome</keyword>
<dbReference type="EMBL" id="WKJI01000004">
    <property type="protein sequence ID" value="MRX48516.1"/>
    <property type="molecule type" value="Genomic_DNA"/>
</dbReference>